<keyword evidence="3" id="KW-1185">Reference proteome</keyword>
<evidence type="ECO:0000313" key="2">
    <source>
        <dbReference type="EMBL" id="EYU39418.1"/>
    </source>
</evidence>
<dbReference type="PhylomeDB" id="A0A022RI16"/>
<protein>
    <recommendedName>
        <fullName evidence="4">Thioredoxin domain-containing protein</fullName>
    </recommendedName>
</protein>
<proteinExistence type="predicted"/>
<dbReference type="EMBL" id="KI630444">
    <property type="protein sequence ID" value="EYU39418.1"/>
    <property type="molecule type" value="Genomic_DNA"/>
</dbReference>
<dbReference type="PANTHER" id="PTHR31984:SF12">
    <property type="entry name" value="THIOREDOXIN DOMAIN-CONTAINING PROTEIN"/>
    <property type="match status" value="1"/>
</dbReference>
<dbReference type="SUPFAM" id="SSF52833">
    <property type="entry name" value="Thioredoxin-like"/>
    <property type="match status" value="1"/>
</dbReference>
<dbReference type="KEGG" id="egt:105955754"/>
<evidence type="ECO:0000256" key="1">
    <source>
        <dbReference type="SAM" id="SignalP"/>
    </source>
</evidence>
<dbReference type="SUPFAM" id="SSF143456">
    <property type="entry name" value="VC0467-like"/>
    <property type="match status" value="1"/>
</dbReference>
<dbReference type="OrthoDB" id="1910803at2759"/>
<sequence>MSNPNLDRCGKALLLLLAAAVLFSTHTVYCDAGGGEEGTTEVQWQILTKLNYSSQILLHPRLLLFVTQPWSGESRSIMKELGHVVGNDEARFGTLKLMVLYRNAERMLADALGANDGITIFYYHNSLSYKYRGRLRVQNILSSVDYVSSLSSDELPLKSLNTQEELRDFVYSTDKAVLLMEFCGWIPRLMAMDNSTTQSILGQGYLGADINRESNGTVAANDKENKKGVEDDKFSCGSDNGFSGIPWSSQFTHVNNSLVKDTENLTFSAGESCTLYEFQQFEAFLPKLIRVAREFFLPPEGRRFAVVRDRSLLPLLNIEEAGSWFMTVHFAGCPSCSQILKEVDDLKTVLQAQASPVLELENHSQGFEAALPAKKSTMLLFVDRSSNSKQIRKESQEALRTFREFAKQTEMSNQMHGQAMIRPDNSIESNQASLERPKIQPFPASQKFILKDKMSIMIVKDGQQVTVENMVSDLQGKSVHEILTYAMEGKKELKLSSLAKDAGFQLISKDFDIDVESLTLNSVDRSNQVLGETHVEDSHATAPTDKKQTPAVISNRLHEELPDPSDDEFMLGHREDSSDISGLSYVESESVHHSTHIATDSGQGWNIGETRHLEIEENDQHKHFTGSFFFLDGQYRLLETLTGGSKIPAVVIIDPIAQKHYVLAERSVLNYSSLSVFVKEFLAGKLLPYIQSAAAVPSSRNAQRPPFVNLDFHETDSIPLVTSLTFAELVLGNNSDPRNSGHSWDRNVLVLFSNNWCGFCQRMELVVREVYRAVKAYANMKINSSRKEILTPADEHVADVVLKLPLIYMMDCTQNDCSSIIKPILQREVYPLLLLFPAERKNNTVPYEGDVAVSDIIKFLAAHGSHILQHIMYKNFVRDENSVSESKSFHHDVVFQDSLQNVAVKYPMNNAQLSVGSEERPQLSVGCVLSATEQLIDVHPFDESKIVIVKVDQSTGFQGLIFNKHISWDSVEEGFELLKEAPLSFGGPVMMRGMPLVALTHKSMEGGQYMKEILPNIYFIDQVAAQRLIEEIRVGNESANDYWFFFGYSSWGWEQLLHEIAQGAWSVSKGDAGQLDWPLS</sequence>
<dbReference type="PANTHER" id="PTHR31984">
    <property type="entry name" value="TRANSPORTER, PUTATIVE (DUF179)-RELATED"/>
    <property type="match status" value="1"/>
</dbReference>
<reference evidence="2 3" key="1">
    <citation type="journal article" date="2013" name="Proc. Natl. Acad. Sci. U.S.A.">
        <title>Fine-scale variation in meiotic recombination in Mimulus inferred from population shotgun sequencing.</title>
        <authorList>
            <person name="Hellsten U."/>
            <person name="Wright K.M."/>
            <person name="Jenkins J."/>
            <person name="Shu S."/>
            <person name="Yuan Y."/>
            <person name="Wessler S.R."/>
            <person name="Schmutz J."/>
            <person name="Willis J.H."/>
            <person name="Rokhsar D.S."/>
        </authorList>
    </citation>
    <scope>NUCLEOTIDE SEQUENCE [LARGE SCALE GENOMIC DNA]</scope>
    <source>
        <strain evidence="3">cv. DUN x IM62</strain>
    </source>
</reference>
<keyword evidence="1" id="KW-0732">Signal</keyword>
<feature type="chain" id="PRO_5001504811" description="Thioredoxin domain-containing protein" evidence="1">
    <location>
        <begin position="31"/>
        <end position="1080"/>
    </location>
</feature>
<dbReference type="InterPro" id="IPR036249">
    <property type="entry name" value="Thioredoxin-like_sf"/>
</dbReference>
<dbReference type="Gene3D" id="3.40.1740.10">
    <property type="entry name" value="VC0467-like"/>
    <property type="match status" value="1"/>
</dbReference>
<dbReference type="Gene3D" id="3.40.30.10">
    <property type="entry name" value="Glutaredoxin"/>
    <property type="match status" value="2"/>
</dbReference>
<dbReference type="InterPro" id="IPR003774">
    <property type="entry name" value="AlgH-like"/>
</dbReference>
<evidence type="ECO:0008006" key="4">
    <source>
        <dbReference type="Google" id="ProtNLM"/>
    </source>
</evidence>
<feature type="signal peptide" evidence="1">
    <location>
        <begin position="1"/>
        <end position="30"/>
    </location>
</feature>
<dbReference type="OMA" id="QHYVFPE"/>
<dbReference type="STRING" id="4155.A0A022RI16"/>
<dbReference type="Proteomes" id="UP000030748">
    <property type="component" value="Unassembled WGS sequence"/>
</dbReference>
<gene>
    <name evidence="2" type="ORF">MIMGU_mgv1a000556mg</name>
</gene>
<dbReference type="eggNOG" id="KOG0190">
    <property type="taxonomic scope" value="Eukaryota"/>
</dbReference>
<dbReference type="Pfam" id="PF02622">
    <property type="entry name" value="DUF179"/>
    <property type="match status" value="1"/>
</dbReference>
<dbReference type="AlphaFoldDB" id="A0A022RI16"/>
<evidence type="ECO:0000313" key="3">
    <source>
        <dbReference type="Proteomes" id="UP000030748"/>
    </source>
</evidence>
<organism evidence="2 3">
    <name type="scientific">Erythranthe guttata</name>
    <name type="common">Yellow monkey flower</name>
    <name type="synonym">Mimulus guttatus</name>
    <dbReference type="NCBI Taxonomy" id="4155"/>
    <lineage>
        <taxon>Eukaryota</taxon>
        <taxon>Viridiplantae</taxon>
        <taxon>Streptophyta</taxon>
        <taxon>Embryophyta</taxon>
        <taxon>Tracheophyta</taxon>
        <taxon>Spermatophyta</taxon>
        <taxon>Magnoliopsida</taxon>
        <taxon>eudicotyledons</taxon>
        <taxon>Gunneridae</taxon>
        <taxon>Pentapetalae</taxon>
        <taxon>asterids</taxon>
        <taxon>lamiids</taxon>
        <taxon>Lamiales</taxon>
        <taxon>Phrymaceae</taxon>
        <taxon>Erythranthe</taxon>
    </lineage>
</organism>
<name>A0A022RI16_ERYGU</name>
<accession>A0A022RI16</accession>